<dbReference type="HOGENOM" id="CLU_056147_0_0_9"/>
<accession>A9KK02</accession>
<dbReference type="STRING" id="357809.Cphy_2208"/>
<dbReference type="AlphaFoldDB" id="A9KK02"/>
<dbReference type="KEGG" id="cpy:Cphy_2208"/>
<organism evidence="2 3">
    <name type="scientific">Lachnoclostridium phytofermentans (strain ATCC 700394 / DSM 18823 / ISDg)</name>
    <name type="common">Clostridium phytofermentans</name>
    <dbReference type="NCBI Taxonomy" id="357809"/>
    <lineage>
        <taxon>Bacteria</taxon>
        <taxon>Bacillati</taxon>
        <taxon>Bacillota</taxon>
        <taxon>Clostridia</taxon>
        <taxon>Lachnospirales</taxon>
        <taxon>Lachnospiraceae</taxon>
    </lineage>
</organism>
<proteinExistence type="predicted"/>
<dbReference type="RefSeq" id="WP_012200228.1">
    <property type="nucleotide sequence ID" value="NC_010001.1"/>
</dbReference>
<feature type="chain" id="PRO_5039725416" evidence="1">
    <location>
        <begin position="29"/>
        <end position="430"/>
    </location>
</feature>
<dbReference type="Proteomes" id="UP000000370">
    <property type="component" value="Chromosome"/>
</dbReference>
<protein>
    <submittedName>
        <fullName evidence="2">Uncharacterized protein</fullName>
    </submittedName>
</protein>
<gene>
    <name evidence="2" type="ordered locus">Cphy_2208</name>
</gene>
<dbReference type="eggNOG" id="ENOG50339WD">
    <property type="taxonomic scope" value="Bacteria"/>
</dbReference>
<dbReference type="InterPro" id="IPR043504">
    <property type="entry name" value="Peptidase_S1_PA_chymotrypsin"/>
</dbReference>
<sequence length="430" mass="47355" precursor="true">MKKVSCFRGVSLVLVCVFMMLVGQPAHLYAMDRAMTNGEKLESLIQTNNEPMAVADKNKIEKESKSNKVYKQIVDKVFDKGLKKTSKTYDSSYGGAYINENGELVVLVTESGKDFVKSLNLEGDNDVLVCKATYSYNNLVDLKEAIESQYKKQYVDVAKANTKTPLNEMLTSMREIYIDEVRNAVVVCMMNLSEEKMKAFKTSIINNAAIIFEESGELREEATTLYTGQEIQINNGGTYYLYSIGFRAWKSTSSGTIYGFVTAGHGNAVSDNVYDTSSNLIGYVESRQYSGSIDASFIKITKDYSVSNTIKYSDSSGTTSGANTITGSYYITSLATGSTVYKCGRTTYLTSGTVKSSSDSWTINGTTFTDLLKCDYNSDGGDSGGVVYTYFNNMYELAAIHKGSSSFLIWHSSYSVKATNIISGMSVMLY</sequence>
<dbReference type="OrthoDB" id="570545at2"/>
<dbReference type="SUPFAM" id="SSF50494">
    <property type="entry name" value="Trypsin-like serine proteases"/>
    <property type="match status" value="1"/>
</dbReference>
<name>A9KK02_LACP7</name>
<feature type="signal peptide" evidence="1">
    <location>
        <begin position="1"/>
        <end position="28"/>
    </location>
</feature>
<dbReference type="InterPro" id="IPR009003">
    <property type="entry name" value="Peptidase_S1_PA"/>
</dbReference>
<reference evidence="3" key="1">
    <citation type="submission" date="2007-11" db="EMBL/GenBank/DDBJ databases">
        <title>Complete genome sequence of Clostridium phytofermentans ISDg.</title>
        <authorList>
            <person name="Leschine S.B."/>
            <person name="Warnick T.A."/>
            <person name="Blanchard J.L."/>
            <person name="Schnell D.J."/>
            <person name="Petit E.L."/>
            <person name="LaTouf W.G."/>
            <person name="Copeland A."/>
            <person name="Lucas S."/>
            <person name="Lapidus A."/>
            <person name="Barry K."/>
            <person name="Glavina del Rio T."/>
            <person name="Dalin E."/>
            <person name="Tice H."/>
            <person name="Pitluck S."/>
            <person name="Kiss H."/>
            <person name="Brettin T."/>
            <person name="Bruce D."/>
            <person name="Detter J.C."/>
            <person name="Han C."/>
            <person name="Kuske C."/>
            <person name="Schmutz J."/>
            <person name="Larimer F."/>
            <person name="Land M."/>
            <person name="Hauser L."/>
            <person name="Kyrpides N."/>
            <person name="Kim E.A."/>
            <person name="Richardson P."/>
        </authorList>
    </citation>
    <scope>NUCLEOTIDE SEQUENCE [LARGE SCALE GENOMIC DNA]</scope>
    <source>
        <strain evidence="3">ATCC 700394 / DSM 18823 / ISDg</strain>
    </source>
</reference>
<dbReference type="Gene3D" id="2.40.10.10">
    <property type="entry name" value="Trypsin-like serine proteases"/>
    <property type="match status" value="2"/>
</dbReference>
<evidence type="ECO:0000256" key="1">
    <source>
        <dbReference type="SAM" id="SignalP"/>
    </source>
</evidence>
<evidence type="ECO:0000313" key="3">
    <source>
        <dbReference type="Proteomes" id="UP000000370"/>
    </source>
</evidence>
<keyword evidence="1" id="KW-0732">Signal</keyword>
<dbReference type="EMBL" id="CP000885">
    <property type="protein sequence ID" value="ABX42574.1"/>
    <property type="molecule type" value="Genomic_DNA"/>
</dbReference>
<keyword evidence="3" id="KW-1185">Reference proteome</keyword>
<evidence type="ECO:0000313" key="2">
    <source>
        <dbReference type="EMBL" id="ABX42574.1"/>
    </source>
</evidence>